<reference evidence="19" key="2">
    <citation type="submission" date="2020-08" db="EMBL/GenBank/DDBJ databases">
        <title>Plant Genome Project.</title>
        <authorList>
            <person name="Zhang R.-G."/>
        </authorList>
    </citation>
    <scope>NUCLEOTIDE SEQUENCE</scope>
    <source>
        <strain evidence="19">Huo1</strain>
        <tissue evidence="19">Leaf</tissue>
    </source>
</reference>
<dbReference type="Gene3D" id="3.30.390.30">
    <property type="match status" value="1"/>
</dbReference>
<keyword evidence="4" id="KW-0285">Flavoprotein</keyword>
<keyword evidence="8" id="KW-0805">Transcription regulation</keyword>
<dbReference type="InterPro" id="IPR023753">
    <property type="entry name" value="FAD/NAD-binding_dom"/>
</dbReference>
<dbReference type="InterPro" id="IPR016156">
    <property type="entry name" value="FAD/NAD-linked_Rdtase_dimer_sf"/>
</dbReference>
<evidence type="ECO:0000256" key="10">
    <source>
        <dbReference type="ARBA" id="ARBA00023125"/>
    </source>
</evidence>
<dbReference type="InterPro" id="IPR004827">
    <property type="entry name" value="bZIP"/>
</dbReference>
<evidence type="ECO:0000256" key="5">
    <source>
        <dbReference type="ARBA" id="ARBA00022827"/>
    </source>
</evidence>
<proteinExistence type="inferred from homology"/>
<comment type="subcellular location">
    <subcellularLocation>
        <location evidence="2">Nucleus</location>
    </subcellularLocation>
</comment>
<evidence type="ECO:0000256" key="3">
    <source>
        <dbReference type="ARBA" id="ARBA00006442"/>
    </source>
</evidence>
<keyword evidence="9" id="KW-0520">NAD</keyword>
<comment type="similarity">
    <text evidence="3">Belongs to the FAD-dependent oxidoreductase family.</text>
</comment>
<feature type="coiled-coil region" evidence="17">
    <location>
        <begin position="448"/>
        <end position="542"/>
    </location>
</feature>
<evidence type="ECO:0000256" key="11">
    <source>
        <dbReference type="ARBA" id="ARBA00023163"/>
    </source>
</evidence>
<evidence type="ECO:0000256" key="8">
    <source>
        <dbReference type="ARBA" id="ARBA00023015"/>
    </source>
</evidence>
<evidence type="ECO:0000256" key="12">
    <source>
        <dbReference type="ARBA" id="ARBA00023242"/>
    </source>
</evidence>
<evidence type="ECO:0000256" key="7">
    <source>
        <dbReference type="ARBA" id="ARBA00023002"/>
    </source>
</evidence>
<keyword evidence="6" id="KW-0521">NADP</keyword>
<feature type="domain" description="BZIP" evidence="18">
    <location>
        <begin position="464"/>
        <end position="517"/>
    </location>
</feature>
<evidence type="ECO:0000256" key="4">
    <source>
        <dbReference type="ARBA" id="ARBA00022630"/>
    </source>
</evidence>
<evidence type="ECO:0000256" key="17">
    <source>
        <dbReference type="SAM" id="Coils"/>
    </source>
</evidence>
<dbReference type="CDD" id="cd14702">
    <property type="entry name" value="bZIP_plant_GBF1"/>
    <property type="match status" value="1"/>
</dbReference>
<name>A0A8X8ZH59_SALSN</name>
<comment type="catalytic activity">
    <reaction evidence="16">
        <text>2 monodehydro-L-ascorbate radical + NADH + H(+) = 2 L-ascorbate + NAD(+)</text>
        <dbReference type="Rhea" id="RHEA:14581"/>
        <dbReference type="ChEBI" id="CHEBI:15378"/>
        <dbReference type="ChEBI" id="CHEBI:38290"/>
        <dbReference type="ChEBI" id="CHEBI:57540"/>
        <dbReference type="ChEBI" id="CHEBI:57945"/>
        <dbReference type="ChEBI" id="CHEBI:59513"/>
        <dbReference type="EC" id="1.6.5.4"/>
    </reaction>
</comment>
<dbReference type="SUPFAM" id="SSF51905">
    <property type="entry name" value="FAD/NAD(P)-binding domain"/>
    <property type="match status" value="2"/>
</dbReference>
<dbReference type="GO" id="GO:0005737">
    <property type="term" value="C:cytoplasm"/>
    <property type="evidence" value="ECO:0007669"/>
    <property type="project" value="TreeGrafter"/>
</dbReference>
<dbReference type="InterPro" id="IPR036188">
    <property type="entry name" value="FAD/NAD-bd_sf"/>
</dbReference>
<dbReference type="PRINTS" id="PR00368">
    <property type="entry name" value="FADPNR"/>
</dbReference>
<keyword evidence="11" id="KW-0804">Transcription</keyword>
<dbReference type="FunFam" id="3.30.390.30:FF:000013">
    <property type="entry name" value="Monodehydroascorbate reductase 3"/>
    <property type="match status" value="1"/>
</dbReference>
<evidence type="ECO:0000259" key="18">
    <source>
        <dbReference type="PROSITE" id="PS50217"/>
    </source>
</evidence>
<reference evidence="19" key="1">
    <citation type="submission" date="2018-01" db="EMBL/GenBank/DDBJ databases">
        <authorList>
            <person name="Mao J.F."/>
        </authorList>
    </citation>
    <scope>NUCLEOTIDE SEQUENCE</scope>
    <source>
        <strain evidence="19">Huo1</strain>
        <tissue evidence="19">Leaf</tissue>
    </source>
</reference>
<dbReference type="GO" id="GO:0003677">
    <property type="term" value="F:DNA binding"/>
    <property type="evidence" value="ECO:0007669"/>
    <property type="project" value="UniProtKB-KW"/>
</dbReference>
<evidence type="ECO:0000256" key="9">
    <source>
        <dbReference type="ARBA" id="ARBA00023027"/>
    </source>
</evidence>
<comment type="cofactor">
    <cofactor evidence="1">
        <name>FAD</name>
        <dbReference type="ChEBI" id="CHEBI:57692"/>
    </cofactor>
</comment>
<dbReference type="Proteomes" id="UP000298416">
    <property type="component" value="Unassembled WGS sequence"/>
</dbReference>
<dbReference type="Gene3D" id="3.50.50.60">
    <property type="entry name" value="FAD/NAD(P)-binding domain"/>
    <property type="match status" value="2"/>
</dbReference>
<evidence type="ECO:0000256" key="16">
    <source>
        <dbReference type="ARBA" id="ARBA00048948"/>
    </source>
</evidence>
<organism evidence="19">
    <name type="scientific">Salvia splendens</name>
    <name type="common">Scarlet sage</name>
    <dbReference type="NCBI Taxonomy" id="180675"/>
    <lineage>
        <taxon>Eukaryota</taxon>
        <taxon>Viridiplantae</taxon>
        <taxon>Streptophyta</taxon>
        <taxon>Embryophyta</taxon>
        <taxon>Tracheophyta</taxon>
        <taxon>Spermatophyta</taxon>
        <taxon>Magnoliopsida</taxon>
        <taxon>eudicotyledons</taxon>
        <taxon>Gunneridae</taxon>
        <taxon>Pentapetalae</taxon>
        <taxon>asterids</taxon>
        <taxon>lamiids</taxon>
        <taxon>Lamiales</taxon>
        <taxon>Lamiaceae</taxon>
        <taxon>Nepetoideae</taxon>
        <taxon>Mentheae</taxon>
        <taxon>Salviinae</taxon>
        <taxon>Salvia</taxon>
        <taxon>Salvia subgen. Calosphace</taxon>
        <taxon>core Calosphace</taxon>
    </lineage>
</organism>
<dbReference type="Pfam" id="PF07992">
    <property type="entry name" value="Pyr_redox_2"/>
    <property type="match status" value="1"/>
</dbReference>
<keyword evidence="10" id="KW-0238">DNA-binding</keyword>
<evidence type="ECO:0000313" key="20">
    <source>
        <dbReference type="Proteomes" id="UP000298416"/>
    </source>
</evidence>
<dbReference type="InterPro" id="IPR045314">
    <property type="entry name" value="bZIP_plant_GBF1"/>
</dbReference>
<dbReference type="PANTHER" id="PTHR43557">
    <property type="entry name" value="APOPTOSIS-INDUCING FACTOR 1"/>
    <property type="match status" value="1"/>
</dbReference>
<evidence type="ECO:0000256" key="2">
    <source>
        <dbReference type="ARBA" id="ARBA00004123"/>
    </source>
</evidence>
<keyword evidence="12" id="KW-0539">Nucleus</keyword>
<dbReference type="EC" id="1.6.5.4" evidence="15"/>
<evidence type="ECO:0000256" key="13">
    <source>
        <dbReference type="ARBA" id="ARBA00023284"/>
    </source>
</evidence>
<gene>
    <name evidence="19" type="ORF">SASPL_136047</name>
</gene>
<dbReference type="InterPro" id="IPR048618">
    <property type="entry name" value="MDHAR3-like_C"/>
</dbReference>
<dbReference type="AlphaFoldDB" id="A0A8X8ZH59"/>
<keyword evidence="13" id="KW-0676">Redox-active center</keyword>
<dbReference type="SUPFAM" id="SSF55424">
    <property type="entry name" value="FAD/NAD-linked reductases, dimerisation (C-terminal) domain"/>
    <property type="match status" value="1"/>
</dbReference>
<dbReference type="PROSITE" id="PS50217">
    <property type="entry name" value="BZIP"/>
    <property type="match status" value="1"/>
</dbReference>
<evidence type="ECO:0000313" key="19">
    <source>
        <dbReference type="EMBL" id="KAG6403814.1"/>
    </source>
</evidence>
<keyword evidence="7" id="KW-0560">Oxidoreductase</keyword>
<comment type="function">
    <text evidence="14">Catalyzes the conversion of monodehydroascorbate to ascorbate, oxidizing NADH in the process.</text>
</comment>
<keyword evidence="17" id="KW-0175">Coiled coil</keyword>
<dbReference type="Pfam" id="PF21791">
    <property type="entry name" value="MDHAR3-like_C"/>
    <property type="match status" value="1"/>
</dbReference>
<keyword evidence="5" id="KW-0274">FAD</keyword>
<keyword evidence="20" id="KW-1185">Reference proteome</keyword>
<dbReference type="PRINTS" id="PR00411">
    <property type="entry name" value="PNDRDTASEI"/>
</dbReference>
<dbReference type="GO" id="GO:0005634">
    <property type="term" value="C:nucleus"/>
    <property type="evidence" value="ECO:0007669"/>
    <property type="project" value="UniProtKB-SubCell"/>
</dbReference>
<dbReference type="GO" id="GO:0003700">
    <property type="term" value="F:DNA-binding transcription factor activity"/>
    <property type="evidence" value="ECO:0007669"/>
    <property type="project" value="InterPro"/>
</dbReference>
<dbReference type="FunFam" id="3.50.50.60:FF:000155">
    <property type="entry name" value="Monodehydroascorbate reductase 3"/>
    <property type="match status" value="1"/>
</dbReference>
<evidence type="ECO:0000256" key="6">
    <source>
        <dbReference type="ARBA" id="ARBA00022857"/>
    </source>
</evidence>
<sequence>MCLLMYFSYVTVLEMFVIAVLEFWSKWLQNIDIGTARLPGFHVCVGSGGERLLPEWYMENGISLILSTEIVKADLASKTLTISFLNCDFHLLIWYQLDAVFSSLCCFDQVLRLTDFGTPGADAENIFYLREIDEADALVAAIKAKKNSKAVVVGGGYIGLELSAALRVNNIDVSMVFPEPWCMPRLFTAGIAAFYEGYYTNKGVNVIKGALVVGFETNENGEVKNVKLKDGRVLEADIVVVGVGAKPLTQLFKGQVEEDKGGIKTDAFFKTSVPNVYAVGDVATFPMKMYGDIRRVEHVDHARKSAEQAVKAIFASEEGKSVGEYEYLPFFYSRSFDLSWQFYGDNVGESVVFGDSSPTSSSHKFGSYWVKDGKVVGAFLESGSPEENKAIAKVAKVQPPADSLDKLASEGLTFASKDQAVAASHENNYAMSTISHRDATTKLGSNRLNSATKLRRNLTEAEKEAQRLRRILANRESARQTLRRRQAMHTELTRQAVDLSVENENLKKASLLLEKELAVEAYNSLKNRNKFLKLQADNSKKAESQEPKVSQAEKPFTTSPLPLYNHPSLFPFSWPTVLSSNFVHYQYPSHSDPISLSEHRDISSTHLGPETSSVRTGPGNLIFAIPLPWVLPLPSYGPVLCSCSDTEKRTNETHSAHQCSKSSSSDNLFVVENNELSSKLDMLIKDSTCVRSGIGDYPVNSGDHCTELHPGATLFTREMLSCIRPTRNSLEDETGDPCAMETVLETLPNTNAELAIRHQKKSENLFSAVIARRRRKELMMLRSVKFHQARIHSANS</sequence>
<comment type="caution">
    <text evidence="19">The sequence shown here is derived from an EMBL/GenBank/DDBJ whole genome shotgun (WGS) entry which is preliminary data.</text>
</comment>
<dbReference type="EMBL" id="PNBA02000013">
    <property type="protein sequence ID" value="KAG6403814.1"/>
    <property type="molecule type" value="Genomic_DNA"/>
</dbReference>
<dbReference type="PANTHER" id="PTHR43557:SF5">
    <property type="entry name" value="MONODEHYDROASCORBATE REDUCTASE 1, PEROXISOMAL"/>
    <property type="match status" value="1"/>
</dbReference>
<accession>A0A8X8ZH59</accession>
<protein>
    <recommendedName>
        <fullName evidence="15">monodehydroascorbate reductase (NADH)</fullName>
        <ecNumber evidence="15">1.6.5.4</ecNumber>
    </recommendedName>
</protein>
<evidence type="ECO:0000256" key="14">
    <source>
        <dbReference type="ARBA" id="ARBA00037189"/>
    </source>
</evidence>
<dbReference type="GO" id="GO:0016656">
    <property type="term" value="F:monodehydroascorbate reductase (NADH) activity"/>
    <property type="evidence" value="ECO:0007669"/>
    <property type="project" value="UniProtKB-EC"/>
</dbReference>
<evidence type="ECO:0000256" key="1">
    <source>
        <dbReference type="ARBA" id="ARBA00001974"/>
    </source>
</evidence>
<dbReference type="InterPro" id="IPR050446">
    <property type="entry name" value="FAD-oxidoreductase/Apoptosis"/>
</dbReference>
<evidence type="ECO:0000256" key="15">
    <source>
        <dbReference type="ARBA" id="ARBA00038920"/>
    </source>
</evidence>